<name>A0A2Z3H8T2_9BACT</name>
<protein>
    <recommendedName>
        <fullName evidence="3">DUF4058 domain-containing protein</fullName>
    </recommendedName>
</protein>
<evidence type="ECO:0000313" key="1">
    <source>
        <dbReference type="EMBL" id="AWM39405.1"/>
    </source>
</evidence>
<dbReference type="RefSeq" id="WP_010033990.1">
    <property type="nucleotide sequence ID" value="NZ_CP025958.1"/>
</dbReference>
<sequence length="236" mass="25508">MPLLDHFRPPLTLTHTWRTFHGTWAVAIARILNAGVLPPGYYAAPFRDRDGPIEIDVATLGSSVSSVAQESAPRWAPEPELAVAVAWPETDDVRVEVRSEDGDPPLAAAIELVSPRNKDRASAREAFAAKCADHLHHGRGLVVVDIVTTRRADLQAELLTTLDVKEIAGTPEGLSAVSYRSIGRAVAGRLQVWPSELTIGKSLPTLPLWLGEFAVPLDLEASYTAACADLRIRQTG</sequence>
<dbReference type="KEGG" id="gog:C1280_22065"/>
<dbReference type="EMBL" id="CP025958">
    <property type="protein sequence ID" value="AWM39405.1"/>
    <property type="molecule type" value="Genomic_DNA"/>
</dbReference>
<proteinExistence type="predicted"/>
<dbReference type="AlphaFoldDB" id="A0A2Z3H8T2"/>
<keyword evidence="2" id="KW-1185">Reference proteome</keyword>
<dbReference type="OrthoDB" id="275719at2"/>
<gene>
    <name evidence="1" type="ORF">C1280_22065</name>
</gene>
<reference evidence="1 2" key="1">
    <citation type="submission" date="2018-01" db="EMBL/GenBank/DDBJ databases">
        <title>G. obscuriglobus.</title>
        <authorList>
            <person name="Franke J."/>
            <person name="Blomberg W."/>
            <person name="Selmecki A."/>
        </authorList>
    </citation>
    <scope>NUCLEOTIDE SEQUENCE [LARGE SCALE GENOMIC DNA]</scope>
    <source>
        <strain evidence="1 2">DSM 5831</strain>
    </source>
</reference>
<dbReference type="Proteomes" id="UP000245802">
    <property type="component" value="Chromosome"/>
</dbReference>
<evidence type="ECO:0008006" key="3">
    <source>
        <dbReference type="Google" id="ProtNLM"/>
    </source>
</evidence>
<evidence type="ECO:0000313" key="2">
    <source>
        <dbReference type="Proteomes" id="UP000245802"/>
    </source>
</evidence>
<organism evidence="1 2">
    <name type="scientific">Gemmata obscuriglobus</name>
    <dbReference type="NCBI Taxonomy" id="114"/>
    <lineage>
        <taxon>Bacteria</taxon>
        <taxon>Pseudomonadati</taxon>
        <taxon>Planctomycetota</taxon>
        <taxon>Planctomycetia</taxon>
        <taxon>Gemmatales</taxon>
        <taxon>Gemmataceae</taxon>
        <taxon>Gemmata</taxon>
    </lineage>
</organism>
<accession>A0A2Z3H8T2</accession>